<gene>
    <name evidence="1" type="ORF">SAMN05444159_4332</name>
</gene>
<organism evidence="1 2">
    <name type="scientific">Bradyrhizobium lablabi</name>
    <dbReference type="NCBI Taxonomy" id="722472"/>
    <lineage>
        <taxon>Bacteria</taxon>
        <taxon>Pseudomonadati</taxon>
        <taxon>Pseudomonadota</taxon>
        <taxon>Alphaproteobacteria</taxon>
        <taxon>Hyphomicrobiales</taxon>
        <taxon>Nitrobacteraceae</taxon>
        <taxon>Bradyrhizobium</taxon>
    </lineage>
</organism>
<dbReference type="EMBL" id="LT670844">
    <property type="protein sequence ID" value="SHK84185.1"/>
    <property type="molecule type" value="Genomic_DNA"/>
</dbReference>
<reference evidence="1 2" key="1">
    <citation type="submission" date="2016-11" db="EMBL/GenBank/DDBJ databases">
        <authorList>
            <person name="Jaros S."/>
            <person name="Januszkiewicz K."/>
            <person name="Wedrychowicz H."/>
        </authorList>
    </citation>
    <scope>NUCLEOTIDE SEQUENCE [LARGE SCALE GENOMIC DNA]</scope>
    <source>
        <strain evidence="1 2">GAS499</strain>
    </source>
</reference>
<dbReference type="AlphaFoldDB" id="A0A1M6VS66"/>
<evidence type="ECO:0000313" key="1">
    <source>
        <dbReference type="EMBL" id="SHK84185.1"/>
    </source>
</evidence>
<dbReference type="Proteomes" id="UP000189935">
    <property type="component" value="Chromosome I"/>
</dbReference>
<sequence>MSDTQKLTPALSTPGRDLLRREIYKGLADRAAGRVKDLNVDAILAKGKELFQKRSISNVRQFGVDGRKTLFLLLLLFAIPADDCSAQTPPPPVDEHAFERVPPTVVKRLATRFSLGAFAGRFEETPLGAVREAVGEGTIQHQGDAGDSIYWLCYRRAQHRLWVVSSGEMGGPDHLVTEIVEELTEKDTDTSTDCAIIPEKFAPLVFDGKLHLGMSRLEVVTALGPPSKSEAAQMVYSHDGKLADGFDETAWLILRFREEKLVSMRGGKTTTN</sequence>
<evidence type="ECO:0000313" key="2">
    <source>
        <dbReference type="Proteomes" id="UP000189935"/>
    </source>
</evidence>
<dbReference type="RefSeq" id="WP_079541233.1">
    <property type="nucleotide sequence ID" value="NZ_LT670844.1"/>
</dbReference>
<dbReference type="OrthoDB" id="8200695at2"/>
<protein>
    <submittedName>
        <fullName evidence="1">Uncharacterized protein</fullName>
    </submittedName>
</protein>
<proteinExistence type="predicted"/>
<accession>A0A1M6VS66</accession>
<name>A0A1M6VS66_9BRAD</name>